<name>A0ACC2GDR4_DALPE</name>
<proteinExistence type="predicted"/>
<comment type="caution">
    <text evidence="1">The sequence shown here is derived from an EMBL/GenBank/DDBJ whole genome shotgun (WGS) entry which is preliminary data.</text>
</comment>
<dbReference type="EMBL" id="CM055741">
    <property type="protein sequence ID" value="KAJ8001585.1"/>
    <property type="molecule type" value="Genomic_DNA"/>
</dbReference>
<sequence length="142" mass="15288">MTADSVTEEEVSLHLNPVRSEDAGQYSCAVDGLKTLGSPVETLMVRGQQPSVMTSALGITVVLVLALILSLVGFILCRRNTSKLTADDGQGDSVYVNNPSRARACTTDQTVDTTDNEEEDCLYENFSSLVMTPSEKDQPGKK</sequence>
<reference evidence="1" key="1">
    <citation type="submission" date="2021-05" db="EMBL/GenBank/DDBJ databases">
        <authorList>
            <person name="Pan Q."/>
            <person name="Jouanno E."/>
            <person name="Zahm M."/>
            <person name="Klopp C."/>
            <person name="Cabau C."/>
            <person name="Louis A."/>
            <person name="Berthelot C."/>
            <person name="Parey E."/>
            <person name="Roest Crollius H."/>
            <person name="Montfort J."/>
            <person name="Robinson-Rechavi M."/>
            <person name="Bouchez O."/>
            <person name="Lampietro C."/>
            <person name="Lopez Roques C."/>
            <person name="Donnadieu C."/>
            <person name="Postlethwait J."/>
            <person name="Bobe J."/>
            <person name="Dillon D."/>
            <person name="Chandos A."/>
            <person name="von Hippel F."/>
            <person name="Guiguen Y."/>
        </authorList>
    </citation>
    <scope>NUCLEOTIDE SEQUENCE</scope>
    <source>
        <strain evidence="1">YG-Jan2019</strain>
    </source>
</reference>
<evidence type="ECO:0000313" key="2">
    <source>
        <dbReference type="Proteomes" id="UP001157502"/>
    </source>
</evidence>
<protein>
    <submittedName>
        <fullName evidence="1">Uncharacterized protein</fullName>
    </submittedName>
</protein>
<organism evidence="1 2">
    <name type="scientific">Dallia pectoralis</name>
    <name type="common">Alaska blackfish</name>
    <dbReference type="NCBI Taxonomy" id="75939"/>
    <lineage>
        <taxon>Eukaryota</taxon>
        <taxon>Metazoa</taxon>
        <taxon>Chordata</taxon>
        <taxon>Craniata</taxon>
        <taxon>Vertebrata</taxon>
        <taxon>Euteleostomi</taxon>
        <taxon>Actinopterygii</taxon>
        <taxon>Neopterygii</taxon>
        <taxon>Teleostei</taxon>
        <taxon>Protacanthopterygii</taxon>
        <taxon>Esociformes</taxon>
        <taxon>Umbridae</taxon>
        <taxon>Dallia</taxon>
    </lineage>
</organism>
<keyword evidence="2" id="KW-1185">Reference proteome</keyword>
<dbReference type="Proteomes" id="UP001157502">
    <property type="component" value="Chromosome 14"/>
</dbReference>
<evidence type="ECO:0000313" key="1">
    <source>
        <dbReference type="EMBL" id="KAJ8001585.1"/>
    </source>
</evidence>
<accession>A0ACC2GDR4</accession>
<gene>
    <name evidence="1" type="ORF">DPEC_G00171000</name>
</gene>